<dbReference type="KEGG" id="zga:ZOBELLIA_4691"/>
<dbReference type="Proteomes" id="UP000008898">
    <property type="component" value="Chromosome"/>
</dbReference>
<reference evidence="2" key="1">
    <citation type="submission" date="2009-07" db="EMBL/GenBank/DDBJ databases">
        <title>Complete genome sequence of Zobellia galactanivorans Dsij.</title>
        <authorList>
            <consortium name="Genoscope - CEA"/>
        </authorList>
    </citation>
    <scope>NUCLEOTIDE SEQUENCE [LARGE SCALE GENOMIC DNA]</scope>
    <source>
        <strain evidence="2">DSM 12802 / CCUG 47099 / CIP 106680 / NCIMB 13871 / Dsij</strain>
    </source>
</reference>
<organism evidence="1 2">
    <name type="scientific">Zobellia galactanivorans (strain DSM 12802 / CCUG 47099 / CIP 106680 / NCIMB 13871 / Dsij)</name>
    <dbReference type="NCBI Taxonomy" id="63186"/>
    <lineage>
        <taxon>Bacteria</taxon>
        <taxon>Pseudomonadati</taxon>
        <taxon>Bacteroidota</taxon>
        <taxon>Flavobacteriia</taxon>
        <taxon>Flavobacteriales</taxon>
        <taxon>Flavobacteriaceae</taxon>
        <taxon>Zobellia</taxon>
    </lineage>
</organism>
<evidence type="ECO:0000313" key="2">
    <source>
        <dbReference type="Proteomes" id="UP000008898"/>
    </source>
</evidence>
<gene>
    <name evidence="1" type="ordered locus">zobellia_4691</name>
</gene>
<dbReference type="HOGENOM" id="CLU_3368203_0_0_10"/>
<protein>
    <submittedName>
        <fullName evidence="1">Uncharacterized protein</fullName>
    </submittedName>
</protein>
<keyword evidence="2" id="KW-1185">Reference proteome</keyword>
<accession>G0L719</accession>
<reference evidence="1 2" key="2">
    <citation type="journal article" date="2012" name="Environ. Microbiol.">
        <title>Characterization of the first alginolytic operons in a marine bacterium: from their emergence in marine Flavobacteriia to their independent transfers to marine Proteobacteria and human gut Bacteroides.</title>
        <authorList>
            <person name="Thomas F."/>
            <person name="Barbeyron T."/>
            <person name="Tonon T."/>
            <person name="Genicot S."/>
            <person name="Czjzek M."/>
            <person name="Michel G."/>
        </authorList>
    </citation>
    <scope>NUCLEOTIDE SEQUENCE [LARGE SCALE GENOMIC DNA]</scope>
    <source>
        <strain evidence="2">DSM 12802 / CCUG 47099 / CIP 106680 / NCIMB 13871 / Dsij</strain>
    </source>
</reference>
<sequence length="35" mass="4143">MYKSGYELYISDFSTATKKIEKIFYSSLKRLKTSD</sequence>
<proteinExistence type="predicted"/>
<dbReference type="AlphaFoldDB" id="G0L719"/>
<name>G0L719_ZOBGA</name>
<dbReference type="EMBL" id="FP476056">
    <property type="protein sequence ID" value="CAZ98826.1"/>
    <property type="molecule type" value="Genomic_DNA"/>
</dbReference>
<dbReference type="STRING" id="63186.ZOBELLIA_4691"/>
<evidence type="ECO:0000313" key="1">
    <source>
        <dbReference type="EMBL" id="CAZ98826.1"/>
    </source>
</evidence>